<protein>
    <submittedName>
        <fullName evidence="1">Genomic scaffold, ProqFM164S01</fullName>
    </submittedName>
</protein>
<evidence type="ECO:0000313" key="2">
    <source>
        <dbReference type="Proteomes" id="UP000030686"/>
    </source>
</evidence>
<organism evidence="1 2">
    <name type="scientific">Penicillium roqueforti (strain FM164)</name>
    <dbReference type="NCBI Taxonomy" id="1365484"/>
    <lineage>
        <taxon>Eukaryota</taxon>
        <taxon>Fungi</taxon>
        <taxon>Dikarya</taxon>
        <taxon>Ascomycota</taxon>
        <taxon>Pezizomycotina</taxon>
        <taxon>Eurotiomycetes</taxon>
        <taxon>Eurotiomycetidae</taxon>
        <taxon>Eurotiales</taxon>
        <taxon>Aspergillaceae</taxon>
        <taxon>Penicillium</taxon>
    </lineage>
</organism>
<dbReference type="AlphaFoldDB" id="W6QG25"/>
<name>W6QG25_PENRF</name>
<gene>
    <name evidence="1" type="ORF">PROQFM164_S01g002418</name>
</gene>
<dbReference type="EMBL" id="HG792015">
    <property type="protein sequence ID" value="CDM28607.1"/>
    <property type="molecule type" value="Genomic_DNA"/>
</dbReference>
<sequence>MNTTYSVYEARTSRSVIPCFRIFSPPFLYLSLRSSSLAYTCLVKTHTVTQTIRCRV</sequence>
<evidence type="ECO:0000313" key="1">
    <source>
        <dbReference type="EMBL" id="CDM28607.1"/>
    </source>
</evidence>
<proteinExistence type="predicted"/>
<accession>W6QG25</accession>
<reference evidence="1" key="1">
    <citation type="journal article" date="2014" name="Nat. Commun.">
        <title>Multiple recent horizontal transfers of a large genomic region in cheese making fungi.</title>
        <authorList>
            <person name="Cheeseman K."/>
            <person name="Ropars J."/>
            <person name="Renault P."/>
            <person name="Dupont J."/>
            <person name="Gouzy J."/>
            <person name="Branca A."/>
            <person name="Abraham A.L."/>
            <person name="Ceppi M."/>
            <person name="Conseiller E."/>
            <person name="Debuchy R."/>
            <person name="Malagnac F."/>
            <person name="Goarin A."/>
            <person name="Silar P."/>
            <person name="Lacoste S."/>
            <person name="Sallet E."/>
            <person name="Bensimon A."/>
            <person name="Giraud T."/>
            <person name="Brygoo Y."/>
        </authorList>
    </citation>
    <scope>NUCLEOTIDE SEQUENCE [LARGE SCALE GENOMIC DNA]</scope>
    <source>
        <strain evidence="1">FM164</strain>
    </source>
</reference>
<keyword evidence="2" id="KW-1185">Reference proteome</keyword>
<dbReference type="Proteomes" id="UP000030686">
    <property type="component" value="Unassembled WGS sequence"/>
</dbReference>